<feature type="domain" description="SMP-30/Gluconolactonase/LRE-like region" evidence="4">
    <location>
        <begin position="5"/>
        <end position="243"/>
    </location>
</feature>
<evidence type="ECO:0000256" key="3">
    <source>
        <dbReference type="PIRSR" id="PIRSR605511-2"/>
    </source>
</evidence>
<evidence type="ECO:0000313" key="5">
    <source>
        <dbReference type="EMBL" id="ATY32558.1"/>
    </source>
</evidence>
<dbReference type="PRINTS" id="PR01790">
    <property type="entry name" value="SMP30FAMILY"/>
</dbReference>
<dbReference type="SUPFAM" id="SSF63829">
    <property type="entry name" value="Calcium-dependent phosphotriesterase"/>
    <property type="match status" value="1"/>
</dbReference>
<evidence type="ECO:0000259" key="4">
    <source>
        <dbReference type="Pfam" id="PF08450"/>
    </source>
</evidence>
<feature type="binding site" evidence="3">
    <location>
        <position position="184"/>
    </location>
    <ligand>
        <name>a divalent metal cation</name>
        <dbReference type="ChEBI" id="CHEBI:60240"/>
    </ligand>
</feature>
<proteinExistence type="inferred from homology"/>
<dbReference type="GO" id="GO:0004341">
    <property type="term" value="F:gluconolactonase activity"/>
    <property type="evidence" value="ECO:0007669"/>
    <property type="project" value="TreeGrafter"/>
</dbReference>
<dbReference type="InterPro" id="IPR011042">
    <property type="entry name" value="6-blade_b-propeller_TolB-like"/>
</dbReference>
<dbReference type="PANTHER" id="PTHR10907">
    <property type="entry name" value="REGUCALCIN"/>
    <property type="match status" value="1"/>
</dbReference>
<dbReference type="InterPro" id="IPR013658">
    <property type="entry name" value="SGL"/>
</dbReference>
<dbReference type="EMBL" id="CP024923">
    <property type="protein sequence ID" value="ATY32558.1"/>
    <property type="molecule type" value="Genomic_DNA"/>
</dbReference>
<reference evidence="5 6" key="1">
    <citation type="submission" date="2017-11" db="EMBL/GenBank/DDBJ databases">
        <title>Complete genome sequence of Sphingomonas sp. Strain Cra20, a psychrotolerant potential plant growth promoting rhizobacteria.</title>
        <authorList>
            <person name="Luo Y."/>
        </authorList>
    </citation>
    <scope>NUCLEOTIDE SEQUENCE [LARGE SCALE GENOMIC DNA]</scope>
    <source>
        <strain evidence="5 6">Cra20</strain>
    </source>
</reference>
<evidence type="ECO:0000256" key="2">
    <source>
        <dbReference type="PIRSR" id="PIRSR605511-1"/>
    </source>
</evidence>
<dbReference type="GO" id="GO:0019853">
    <property type="term" value="P:L-ascorbic acid biosynthetic process"/>
    <property type="evidence" value="ECO:0007669"/>
    <property type="project" value="TreeGrafter"/>
</dbReference>
<feature type="binding site" evidence="3">
    <location>
        <position position="88"/>
    </location>
    <ligand>
        <name>substrate</name>
    </ligand>
</feature>
<accession>A0A2K8MF92</accession>
<comment type="cofactor">
    <cofactor evidence="3">
        <name>Zn(2+)</name>
        <dbReference type="ChEBI" id="CHEBI:29105"/>
    </cofactor>
    <text evidence="3">Binds 1 divalent metal cation per subunit.</text>
</comment>
<feature type="binding site" evidence="3">
    <location>
        <position position="134"/>
    </location>
    <ligand>
        <name>a divalent metal cation</name>
        <dbReference type="ChEBI" id="CHEBI:60240"/>
    </ligand>
</feature>
<dbReference type="KEGG" id="sphc:CVN68_11710"/>
<comment type="similarity">
    <text evidence="1">Belongs to the SMP-30/CGR1 family.</text>
</comment>
<keyword evidence="6" id="KW-1185">Reference proteome</keyword>
<feature type="binding site" evidence="3">
    <location>
        <position position="7"/>
    </location>
    <ligand>
        <name>a divalent metal cation</name>
        <dbReference type="ChEBI" id="CHEBI:60240"/>
    </ligand>
</feature>
<sequence length="285" mass="29968">MGAGLAECPHWMPDVEALLWVDIAAPSVNILDIATGVSTATILPAKVGAAVSGPAGTILLALESGLWLQDGRSLRRCAASDMTGTHFNDGKCDAAGRFWVGSRANDGTAGQGNLYRLDRSGVVQKMAGGFDVCNGMGWSPEGKAFYLVDTVPRLLYRYDFDPLTGSIANRRVLHDFAEVPGKPDGLAVDVEGNIWCAMWDGSGIQVLSPAGEKVGWVDTPCPRPTSCAFGGNHQRTLFVTSATYGLDPADTEHFGKSGSILAFDAPVAGVPVAGYAAGGMWRFSE</sequence>
<dbReference type="Gene3D" id="2.120.10.30">
    <property type="entry name" value="TolB, C-terminal domain"/>
    <property type="match status" value="1"/>
</dbReference>
<evidence type="ECO:0000313" key="6">
    <source>
        <dbReference type="Proteomes" id="UP000229081"/>
    </source>
</evidence>
<dbReference type="Proteomes" id="UP000229081">
    <property type="component" value="Chromosome"/>
</dbReference>
<dbReference type="PANTHER" id="PTHR10907:SF47">
    <property type="entry name" value="REGUCALCIN"/>
    <property type="match status" value="1"/>
</dbReference>
<feature type="active site" description="Proton donor/acceptor" evidence="2">
    <location>
        <position position="184"/>
    </location>
</feature>
<dbReference type="AlphaFoldDB" id="A0A2K8MF92"/>
<keyword evidence="3" id="KW-0862">Zinc</keyword>
<dbReference type="GO" id="GO:0005509">
    <property type="term" value="F:calcium ion binding"/>
    <property type="evidence" value="ECO:0007669"/>
    <property type="project" value="TreeGrafter"/>
</dbReference>
<dbReference type="InterPro" id="IPR005511">
    <property type="entry name" value="SMP-30"/>
</dbReference>
<name>A0A2K8MF92_9SPHN</name>
<evidence type="ECO:0000256" key="1">
    <source>
        <dbReference type="ARBA" id="ARBA00008853"/>
    </source>
</evidence>
<organism evidence="5 6">
    <name type="scientific">Sphingomonas psychrotolerans</name>
    <dbReference type="NCBI Taxonomy" id="1327635"/>
    <lineage>
        <taxon>Bacteria</taxon>
        <taxon>Pseudomonadati</taxon>
        <taxon>Pseudomonadota</taxon>
        <taxon>Alphaproteobacteria</taxon>
        <taxon>Sphingomonadales</taxon>
        <taxon>Sphingomonadaceae</taxon>
        <taxon>Sphingomonas</taxon>
    </lineage>
</organism>
<protein>
    <recommendedName>
        <fullName evidence="4">SMP-30/Gluconolactonase/LRE-like region domain-containing protein</fullName>
    </recommendedName>
</protein>
<dbReference type="Pfam" id="PF08450">
    <property type="entry name" value="SGL"/>
    <property type="match status" value="1"/>
</dbReference>
<keyword evidence="3" id="KW-0479">Metal-binding</keyword>
<feature type="binding site" evidence="3">
    <location>
        <position position="106"/>
    </location>
    <ligand>
        <name>substrate</name>
    </ligand>
</feature>
<gene>
    <name evidence="5" type="ORF">CVN68_11710</name>
</gene>